<dbReference type="eggNOG" id="ENOG502S0D8">
    <property type="taxonomic scope" value="Eukaryota"/>
</dbReference>
<protein>
    <submittedName>
        <fullName evidence="3">Putative tat pathway signal sequence protein</fullName>
    </submittedName>
</protein>
<evidence type="ECO:0000313" key="3">
    <source>
        <dbReference type="EMBL" id="EMR69685.1"/>
    </source>
</evidence>
<keyword evidence="4" id="KW-1185">Reference proteome</keyword>
<keyword evidence="2" id="KW-0732">Signal</keyword>
<dbReference type="Proteomes" id="UP000012174">
    <property type="component" value="Unassembled WGS sequence"/>
</dbReference>
<dbReference type="STRING" id="1287681.M7TSR2"/>
<comment type="similarity">
    <text evidence="1">Belongs to the ustYa family.</text>
</comment>
<dbReference type="Pfam" id="PF11807">
    <property type="entry name" value="UstYa"/>
    <property type="match status" value="1"/>
</dbReference>
<dbReference type="HOGENOM" id="CLU_042941_0_0_1"/>
<organism evidence="3 4">
    <name type="scientific">Eutypa lata (strain UCR-EL1)</name>
    <name type="common">Grapevine dieback disease fungus</name>
    <name type="synonym">Eutypa armeniacae</name>
    <dbReference type="NCBI Taxonomy" id="1287681"/>
    <lineage>
        <taxon>Eukaryota</taxon>
        <taxon>Fungi</taxon>
        <taxon>Dikarya</taxon>
        <taxon>Ascomycota</taxon>
        <taxon>Pezizomycotina</taxon>
        <taxon>Sordariomycetes</taxon>
        <taxon>Xylariomycetidae</taxon>
        <taxon>Xylariales</taxon>
        <taxon>Diatrypaceae</taxon>
        <taxon>Eutypa</taxon>
    </lineage>
</organism>
<feature type="signal peptide" evidence="2">
    <location>
        <begin position="1"/>
        <end position="23"/>
    </location>
</feature>
<dbReference type="InterPro" id="IPR021765">
    <property type="entry name" value="UstYa-like"/>
</dbReference>
<dbReference type="AlphaFoldDB" id="M7TSR2"/>
<evidence type="ECO:0000256" key="1">
    <source>
        <dbReference type="ARBA" id="ARBA00035112"/>
    </source>
</evidence>
<evidence type="ECO:0000256" key="2">
    <source>
        <dbReference type="SAM" id="SignalP"/>
    </source>
</evidence>
<dbReference type="OMA" id="EWFRIGT"/>
<name>M7TSR2_EUTLA</name>
<reference evidence="4" key="1">
    <citation type="journal article" date="2013" name="Genome Announc.">
        <title>Draft genome sequence of the grapevine dieback fungus Eutypa lata UCR-EL1.</title>
        <authorList>
            <person name="Blanco-Ulate B."/>
            <person name="Rolshausen P.E."/>
            <person name="Cantu D."/>
        </authorList>
    </citation>
    <scope>NUCLEOTIDE SEQUENCE [LARGE SCALE GENOMIC DNA]</scope>
    <source>
        <strain evidence="4">UCR-EL1</strain>
    </source>
</reference>
<evidence type="ECO:0000313" key="4">
    <source>
        <dbReference type="Proteomes" id="UP000012174"/>
    </source>
</evidence>
<feature type="chain" id="PRO_5004085965" evidence="2">
    <location>
        <begin position="24"/>
        <end position="269"/>
    </location>
</feature>
<dbReference type="PANTHER" id="PTHR33365:SF14">
    <property type="entry name" value="TAT PATHWAY SIGNAL SEQUENCE"/>
    <property type="match status" value="1"/>
</dbReference>
<dbReference type="PANTHER" id="PTHR33365">
    <property type="entry name" value="YALI0B05434P"/>
    <property type="match status" value="1"/>
</dbReference>
<dbReference type="OrthoDB" id="3687641at2759"/>
<dbReference type="GO" id="GO:0043386">
    <property type="term" value="P:mycotoxin biosynthetic process"/>
    <property type="evidence" value="ECO:0007669"/>
    <property type="project" value="InterPro"/>
</dbReference>
<gene>
    <name evidence="3" type="ORF">UCREL1_3292</name>
</gene>
<sequence length="269" mass="30554">MVISNAVVLLLSFILLIISGTLYQQSRQPRGRNALLKATSQPSPLLDFIDIPLVTKRVNGSLLEVSPKNIFRQPPSPEVDAAWDRIQTRDPVPISRDTILALGKDPDNAAKFPASFGFGPEAYIGKVDVFHQIHCLNTLRMNLRNNFAYYYGDKFPGDMPTDPFYDLHVSHCVNALLENLMCTGNVDMYIHFWMDAQVHAFPDFNIDHKCRDFDAILAWQEENAVPLEEASKVRPPDDYKIHIMSKEFKEVMHWYDSHPDDHVQGGEGA</sequence>
<accession>M7TSR2</accession>
<dbReference type="EMBL" id="KB706037">
    <property type="protein sequence ID" value="EMR69685.1"/>
    <property type="molecule type" value="Genomic_DNA"/>
</dbReference>
<proteinExistence type="inferred from homology"/>
<dbReference type="KEGG" id="ela:UCREL1_3292"/>